<accession>A0A9K3D749</accession>
<feature type="region of interest" description="Disordered" evidence="1">
    <location>
        <begin position="80"/>
        <end position="99"/>
    </location>
</feature>
<feature type="non-terminal residue" evidence="2">
    <location>
        <position position="99"/>
    </location>
</feature>
<reference evidence="2 3" key="1">
    <citation type="journal article" date="2018" name="PLoS ONE">
        <title>The draft genome of Kipferlia bialata reveals reductive genome evolution in fornicate parasites.</title>
        <authorList>
            <person name="Tanifuji G."/>
            <person name="Takabayashi S."/>
            <person name="Kume K."/>
            <person name="Takagi M."/>
            <person name="Nakayama T."/>
            <person name="Kamikawa R."/>
            <person name="Inagaki Y."/>
            <person name="Hashimoto T."/>
        </authorList>
    </citation>
    <scope>NUCLEOTIDE SEQUENCE [LARGE SCALE GENOMIC DNA]</scope>
    <source>
        <strain evidence="2">NY0173</strain>
    </source>
</reference>
<dbReference type="EMBL" id="BDIP01005971">
    <property type="protein sequence ID" value="GIQ90264.1"/>
    <property type="molecule type" value="Genomic_DNA"/>
</dbReference>
<feature type="compositionally biased region" description="Pro residues" evidence="1">
    <location>
        <begin position="85"/>
        <end position="99"/>
    </location>
</feature>
<protein>
    <submittedName>
        <fullName evidence="2">Uncharacterized protein</fullName>
    </submittedName>
</protein>
<dbReference type="AlphaFoldDB" id="A0A9K3D749"/>
<dbReference type="Proteomes" id="UP000265618">
    <property type="component" value="Unassembled WGS sequence"/>
</dbReference>
<comment type="caution">
    <text evidence="2">The sequence shown here is derived from an EMBL/GenBank/DDBJ whole genome shotgun (WGS) entry which is preliminary data.</text>
</comment>
<evidence type="ECO:0000313" key="2">
    <source>
        <dbReference type="EMBL" id="GIQ90264.1"/>
    </source>
</evidence>
<evidence type="ECO:0000313" key="3">
    <source>
        <dbReference type="Proteomes" id="UP000265618"/>
    </source>
</evidence>
<keyword evidence="3" id="KW-1185">Reference proteome</keyword>
<proteinExistence type="predicted"/>
<sequence>GQTLLTVGSVKEGPSNRMATLTFTSKDVIEAATEEVVFSHPISRIQYQPEGPEDTADSVIMAIASDSLYLVNKTENGSSIIARYDPPPARVSLSIPPPT</sequence>
<gene>
    <name evidence="2" type="ORF">KIPB_012995</name>
</gene>
<evidence type="ECO:0000256" key="1">
    <source>
        <dbReference type="SAM" id="MobiDB-lite"/>
    </source>
</evidence>
<organism evidence="2 3">
    <name type="scientific">Kipferlia bialata</name>
    <dbReference type="NCBI Taxonomy" id="797122"/>
    <lineage>
        <taxon>Eukaryota</taxon>
        <taxon>Metamonada</taxon>
        <taxon>Carpediemonas-like organisms</taxon>
        <taxon>Kipferlia</taxon>
    </lineage>
</organism>
<name>A0A9K3D749_9EUKA</name>
<feature type="non-terminal residue" evidence="2">
    <location>
        <position position="1"/>
    </location>
</feature>